<keyword evidence="1" id="KW-0732">Signal</keyword>
<organism evidence="3 4">
    <name type="scientific">Heracleum sosnowskyi</name>
    <dbReference type="NCBI Taxonomy" id="360622"/>
    <lineage>
        <taxon>Eukaryota</taxon>
        <taxon>Viridiplantae</taxon>
        <taxon>Streptophyta</taxon>
        <taxon>Embryophyta</taxon>
        <taxon>Tracheophyta</taxon>
        <taxon>Spermatophyta</taxon>
        <taxon>Magnoliopsida</taxon>
        <taxon>eudicotyledons</taxon>
        <taxon>Gunneridae</taxon>
        <taxon>Pentapetalae</taxon>
        <taxon>asterids</taxon>
        <taxon>campanulids</taxon>
        <taxon>Apiales</taxon>
        <taxon>Apiaceae</taxon>
        <taxon>Apioideae</taxon>
        <taxon>apioid superclade</taxon>
        <taxon>Tordylieae</taxon>
        <taxon>Tordyliinae</taxon>
        <taxon>Heracleum</taxon>
    </lineage>
</organism>
<dbReference type="GO" id="GO:0003676">
    <property type="term" value="F:nucleic acid binding"/>
    <property type="evidence" value="ECO:0007669"/>
    <property type="project" value="InterPro"/>
</dbReference>
<evidence type="ECO:0000259" key="2">
    <source>
        <dbReference type="Pfam" id="PF13456"/>
    </source>
</evidence>
<proteinExistence type="predicted"/>
<dbReference type="Gene3D" id="3.30.420.10">
    <property type="entry name" value="Ribonuclease H-like superfamily/Ribonuclease H"/>
    <property type="match status" value="1"/>
</dbReference>
<evidence type="ECO:0000313" key="4">
    <source>
        <dbReference type="Proteomes" id="UP001237642"/>
    </source>
</evidence>
<dbReference type="Proteomes" id="UP001237642">
    <property type="component" value="Unassembled WGS sequence"/>
</dbReference>
<evidence type="ECO:0000256" key="1">
    <source>
        <dbReference type="SAM" id="SignalP"/>
    </source>
</evidence>
<dbReference type="GO" id="GO:0004523">
    <property type="term" value="F:RNA-DNA hybrid ribonuclease activity"/>
    <property type="evidence" value="ECO:0007669"/>
    <property type="project" value="InterPro"/>
</dbReference>
<feature type="signal peptide" evidence="1">
    <location>
        <begin position="1"/>
        <end position="26"/>
    </location>
</feature>
<reference evidence="3" key="2">
    <citation type="submission" date="2023-05" db="EMBL/GenBank/DDBJ databases">
        <authorList>
            <person name="Schelkunov M.I."/>
        </authorList>
    </citation>
    <scope>NUCLEOTIDE SEQUENCE</scope>
    <source>
        <strain evidence="3">Hsosn_3</strain>
        <tissue evidence="3">Leaf</tissue>
    </source>
</reference>
<protein>
    <recommendedName>
        <fullName evidence="2">RNase H type-1 domain-containing protein</fullName>
    </recommendedName>
</protein>
<reference evidence="3" key="1">
    <citation type="submission" date="2023-02" db="EMBL/GenBank/DDBJ databases">
        <title>Genome of toxic invasive species Heracleum sosnowskyi carries increased number of genes despite the absence of recent whole-genome duplications.</title>
        <authorList>
            <person name="Schelkunov M."/>
            <person name="Shtratnikova V."/>
            <person name="Makarenko M."/>
            <person name="Klepikova A."/>
            <person name="Omelchenko D."/>
            <person name="Novikova G."/>
            <person name="Obukhova E."/>
            <person name="Bogdanov V."/>
            <person name="Penin A."/>
            <person name="Logacheva M."/>
        </authorList>
    </citation>
    <scope>NUCLEOTIDE SEQUENCE</scope>
    <source>
        <strain evidence="3">Hsosn_3</strain>
        <tissue evidence="3">Leaf</tissue>
    </source>
</reference>
<dbReference type="Pfam" id="PF13456">
    <property type="entry name" value="RVT_3"/>
    <property type="match status" value="1"/>
</dbReference>
<name>A0AAD8MLL0_9APIA</name>
<sequence length="113" mass="12793">MRVFFHFVYSFIVIAAKLVDPSLTEALRIKVVLSWIKELGHQDVTVETDNLVTVQLGKFCENVESEFGLCITECRELIFTLHDVSLCYVKQSANRVAHPLARASWLNAGCGYE</sequence>
<dbReference type="AlphaFoldDB" id="A0AAD8MLL0"/>
<keyword evidence="4" id="KW-1185">Reference proteome</keyword>
<feature type="domain" description="RNase H type-1" evidence="2">
    <location>
        <begin position="22"/>
        <end position="103"/>
    </location>
</feature>
<comment type="caution">
    <text evidence="3">The sequence shown here is derived from an EMBL/GenBank/DDBJ whole genome shotgun (WGS) entry which is preliminary data.</text>
</comment>
<feature type="chain" id="PRO_5042286597" description="RNase H type-1 domain-containing protein" evidence="1">
    <location>
        <begin position="27"/>
        <end position="113"/>
    </location>
</feature>
<evidence type="ECO:0000313" key="3">
    <source>
        <dbReference type="EMBL" id="KAK1376984.1"/>
    </source>
</evidence>
<accession>A0AAD8MLL0</accession>
<dbReference type="InterPro" id="IPR002156">
    <property type="entry name" value="RNaseH_domain"/>
</dbReference>
<dbReference type="InterPro" id="IPR036397">
    <property type="entry name" value="RNaseH_sf"/>
</dbReference>
<gene>
    <name evidence="3" type="ORF">POM88_033177</name>
</gene>
<dbReference type="EMBL" id="JAUIZM010000007">
    <property type="protein sequence ID" value="KAK1376984.1"/>
    <property type="molecule type" value="Genomic_DNA"/>
</dbReference>